<feature type="transmembrane region" description="Helical" evidence="12">
    <location>
        <begin position="184"/>
        <end position="205"/>
    </location>
</feature>
<dbReference type="GO" id="GO:0070069">
    <property type="term" value="C:cytochrome complex"/>
    <property type="evidence" value="ECO:0007669"/>
    <property type="project" value="UniProtKB-UniRule"/>
</dbReference>
<evidence type="ECO:0000256" key="12">
    <source>
        <dbReference type="PIRNR" id="PIRNR006446"/>
    </source>
</evidence>
<evidence type="ECO:0000256" key="4">
    <source>
        <dbReference type="ARBA" id="ARBA00022475"/>
    </source>
</evidence>
<dbReference type="InterPro" id="IPR002585">
    <property type="entry name" value="Cyt-d_ubiquinol_oxidase_su_1"/>
</dbReference>
<dbReference type="RefSeq" id="WP_237381180.1">
    <property type="nucleotide sequence ID" value="NZ_CP071793.1"/>
</dbReference>
<dbReference type="Proteomes" id="UP000663929">
    <property type="component" value="Chromosome"/>
</dbReference>
<protein>
    <submittedName>
        <fullName evidence="13">Cytochrome ubiquinol oxidase subunit I</fullName>
    </submittedName>
</protein>
<gene>
    <name evidence="13" type="ORF">J3U87_01125</name>
</gene>
<dbReference type="GO" id="GO:0019646">
    <property type="term" value="P:aerobic electron transport chain"/>
    <property type="evidence" value="ECO:0007669"/>
    <property type="project" value="InterPro"/>
</dbReference>
<evidence type="ECO:0000256" key="8">
    <source>
        <dbReference type="ARBA" id="ARBA00022982"/>
    </source>
</evidence>
<keyword evidence="10 12" id="KW-0408">Iron</keyword>
<keyword evidence="4 12" id="KW-1003">Cell membrane</keyword>
<evidence type="ECO:0000313" key="13">
    <source>
        <dbReference type="EMBL" id="QTD51044.1"/>
    </source>
</evidence>
<organism evidence="13 14">
    <name type="scientific">Sulfidibacter corallicola</name>
    <dbReference type="NCBI Taxonomy" id="2818388"/>
    <lineage>
        <taxon>Bacteria</taxon>
        <taxon>Pseudomonadati</taxon>
        <taxon>Acidobacteriota</taxon>
        <taxon>Holophagae</taxon>
        <taxon>Acanthopleuribacterales</taxon>
        <taxon>Acanthopleuribacteraceae</taxon>
        <taxon>Sulfidibacter</taxon>
    </lineage>
</organism>
<evidence type="ECO:0000256" key="6">
    <source>
        <dbReference type="ARBA" id="ARBA00022692"/>
    </source>
</evidence>
<dbReference type="GO" id="GO:0020037">
    <property type="term" value="F:heme binding"/>
    <property type="evidence" value="ECO:0007669"/>
    <property type="project" value="TreeGrafter"/>
</dbReference>
<comment type="similarity">
    <text evidence="2 12">Belongs to the cytochrome ubiquinol oxidase subunit 1 family.</text>
</comment>
<evidence type="ECO:0000256" key="11">
    <source>
        <dbReference type="ARBA" id="ARBA00023136"/>
    </source>
</evidence>
<evidence type="ECO:0000256" key="10">
    <source>
        <dbReference type="ARBA" id="ARBA00023004"/>
    </source>
</evidence>
<name>A0A8A4TPB6_SULCO</name>
<feature type="transmembrane region" description="Helical" evidence="12">
    <location>
        <begin position="15"/>
        <end position="37"/>
    </location>
</feature>
<keyword evidence="3 12" id="KW-0813">Transport</keyword>
<comment type="subcellular location">
    <subcellularLocation>
        <location evidence="1">Cell membrane</location>
        <topology evidence="1">Multi-pass membrane protein</topology>
    </subcellularLocation>
</comment>
<reference evidence="13" key="1">
    <citation type="submission" date="2021-03" db="EMBL/GenBank/DDBJ databases">
        <title>Acanthopleuribacteraceae sp. M133.</title>
        <authorList>
            <person name="Wang G."/>
        </authorList>
    </citation>
    <scope>NUCLEOTIDE SEQUENCE</scope>
    <source>
        <strain evidence="13">M133</strain>
    </source>
</reference>
<dbReference type="AlphaFoldDB" id="A0A8A4TPB6"/>
<evidence type="ECO:0000256" key="3">
    <source>
        <dbReference type="ARBA" id="ARBA00022448"/>
    </source>
</evidence>
<feature type="transmembrane region" description="Helical" evidence="12">
    <location>
        <begin position="86"/>
        <end position="114"/>
    </location>
</feature>
<evidence type="ECO:0000313" key="14">
    <source>
        <dbReference type="Proteomes" id="UP000663929"/>
    </source>
</evidence>
<keyword evidence="14" id="KW-1185">Reference proteome</keyword>
<dbReference type="GO" id="GO:0005886">
    <property type="term" value="C:plasma membrane"/>
    <property type="evidence" value="ECO:0007669"/>
    <property type="project" value="UniProtKB-SubCell"/>
</dbReference>
<keyword evidence="6 12" id="KW-0812">Transmembrane</keyword>
<sequence>MTDLLAARLQMAMSLMFHILFAVAGIAMPLLMVLAEARWLKTRDEIYRTLAKRWCRGTAILFAVGAVTGTVLSFELGLLWPGFMEFAGPVIGLPFAMEGFAFFLEAIFLGIYLYGWDGKVPERVHFVAGILVCICGTLSGIFVVTANAWMNTPAGFDIEQGMAVNIDPWAAMWNPASLAQTSHMTIAAFQSVAFAVAAIHAAVLLRNPGATAHRKALAIALPVAVVTALIQPLSGDFSAKVVAESQPIKLAALEGQWETERGAPLRIGGWPDEEAEETRYAIEIPYLLSILAFNDPQAEVAGLKTVPPEDRPPVAITHFSFQIMVGCGMVMMLTALITLFLWWRGAKGPPQEWMTRHPWFLKLLIANGPLGLIAVEAGWIATEVGRQPWVIQGVMRTKDAVTQVPNIWMSLVSFTLLYLFLGIIVTILLKRQVFASLPGDGPNTDPEVD</sequence>
<feature type="transmembrane region" description="Helical" evidence="12">
    <location>
        <begin position="126"/>
        <end position="150"/>
    </location>
</feature>
<dbReference type="EMBL" id="CP071793">
    <property type="protein sequence ID" value="QTD51044.1"/>
    <property type="molecule type" value="Genomic_DNA"/>
</dbReference>
<evidence type="ECO:0000256" key="5">
    <source>
        <dbReference type="ARBA" id="ARBA00022617"/>
    </source>
</evidence>
<evidence type="ECO:0000256" key="1">
    <source>
        <dbReference type="ARBA" id="ARBA00004651"/>
    </source>
</evidence>
<evidence type="ECO:0000256" key="9">
    <source>
        <dbReference type="ARBA" id="ARBA00022989"/>
    </source>
</evidence>
<feature type="transmembrane region" description="Helical" evidence="12">
    <location>
        <begin position="58"/>
        <end position="80"/>
    </location>
</feature>
<evidence type="ECO:0000256" key="2">
    <source>
        <dbReference type="ARBA" id="ARBA00009819"/>
    </source>
</evidence>
<dbReference type="GO" id="GO:0009055">
    <property type="term" value="F:electron transfer activity"/>
    <property type="evidence" value="ECO:0007669"/>
    <property type="project" value="UniProtKB-UniRule"/>
</dbReference>
<proteinExistence type="inferred from homology"/>
<accession>A0A8A4TPB6</accession>
<dbReference type="GO" id="GO:0046872">
    <property type="term" value="F:metal ion binding"/>
    <property type="evidence" value="ECO:0007669"/>
    <property type="project" value="UniProtKB-UniRule"/>
</dbReference>
<keyword evidence="7 12" id="KW-0479">Metal-binding</keyword>
<keyword evidence="8 12" id="KW-0249">Electron transport</keyword>
<dbReference type="KEGG" id="scor:J3U87_01125"/>
<keyword evidence="11 12" id="KW-0472">Membrane</keyword>
<evidence type="ECO:0000256" key="7">
    <source>
        <dbReference type="ARBA" id="ARBA00022723"/>
    </source>
</evidence>
<keyword evidence="9 12" id="KW-1133">Transmembrane helix</keyword>
<feature type="transmembrane region" description="Helical" evidence="12">
    <location>
        <begin position="407"/>
        <end position="429"/>
    </location>
</feature>
<dbReference type="PANTHER" id="PTHR30365">
    <property type="entry name" value="CYTOCHROME D UBIQUINOL OXIDASE"/>
    <property type="match status" value="1"/>
</dbReference>
<feature type="transmembrane region" description="Helical" evidence="12">
    <location>
        <begin position="319"/>
        <end position="343"/>
    </location>
</feature>
<dbReference type="Pfam" id="PF01654">
    <property type="entry name" value="Cyt_bd_oxida_I"/>
    <property type="match status" value="1"/>
</dbReference>
<feature type="transmembrane region" description="Helical" evidence="12">
    <location>
        <begin position="217"/>
        <end position="234"/>
    </location>
</feature>
<keyword evidence="5 12" id="KW-0349">Heme</keyword>
<dbReference type="PANTHER" id="PTHR30365:SF14">
    <property type="entry name" value="CYTOCHROME BD MENAQUINOL OXIDASE SUBUNIT I-RELATED"/>
    <property type="match status" value="1"/>
</dbReference>
<feature type="transmembrane region" description="Helical" evidence="12">
    <location>
        <begin position="363"/>
        <end position="381"/>
    </location>
</feature>
<dbReference type="GO" id="GO:0016682">
    <property type="term" value="F:oxidoreductase activity, acting on diphenols and related substances as donors, oxygen as acceptor"/>
    <property type="evidence" value="ECO:0007669"/>
    <property type="project" value="TreeGrafter"/>
</dbReference>
<dbReference type="PIRSF" id="PIRSF006446">
    <property type="entry name" value="Cyt_quinol_oxidase_1"/>
    <property type="match status" value="1"/>
</dbReference>